<reference evidence="4" key="1">
    <citation type="submission" date="2021-04" db="EMBL/GenBank/DDBJ databases">
        <title>A novel Synergistetes isolate from a pyrite-forming mixed culture.</title>
        <authorList>
            <person name="Bunk B."/>
            <person name="Sproer C."/>
            <person name="Spring S."/>
            <person name="Pester M."/>
        </authorList>
    </citation>
    <scope>NUCLEOTIDE SEQUENCE [LARGE SCALE GENOMIC DNA]</scope>
    <source>
        <strain evidence="4">J.5.4.2-T.3.5.2</strain>
    </source>
</reference>
<feature type="signal peptide" evidence="2">
    <location>
        <begin position="1"/>
        <end position="22"/>
    </location>
</feature>
<dbReference type="AlphaFoldDB" id="A0A9Q7EWN5"/>
<name>A0A9Q7EWN5_9BACT</name>
<keyword evidence="2" id="KW-0732">Signal</keyword>
<feature type="chain" id="PRO_5040121921" evidence="2">
    <location>
        <begin position="23"/>
        <end position="250"/>
    </location>
</feature>
<evidence type="ECO:0000313" key="3">
    <source>
        <dbReference type="EMBL" id="QTX33428.1"/>
    </source>
</evidence>
<dbReference type="Proteomes" id="UP000671879">
    <property type="component" value="Chromosome"/>
</dbReference>
<feature type="coiled-coil region" evidence="1">
    <location>
        <begin position="202"/>
        <end position="250"/>
    </location>
</feature>
<keyword evidence="1" id="KW-0175">Coiled coil</keyword>
<gene>
    <name evidence="3" type="ORF">KAR29_06035</name>
</gene>
<protein>
    <submittedName>
        <fullName evidence="3">Uncharacterized protein</fullName>
    </submittedName>
</protein>
<dbReference type="RefSeq" id="WP_274374714.1">
    <property type="nucleotide sequence ID" value="NZ_CP072943.1"/>
</dbReference>
<proteinExistence type="predicted"/>
<dbReference type="EMBL" id="CP072943">
    <property type="protein sequence ID" value="QTX33428.1"/>
    <property type="molecule type" value="Genomic_DNA"/>
</dbReference>
<accession>A0A9Q7EWN5</accession>
<keyword evidence="4" id="KW-1185">Reference proteome</keyword>
<evidence type="ECO:0000256" key="1">
    <source>
        <dbReference type="SAM" id="Coils"/>
    </source>
</evidence>
<sequence length="250" mass="28674">MRRTATALTLSILCLFALPAWGATPFEAAVKQWGRIQNVADASYGNFTDITAVYCSAQYVEALIQSEADKNLWTADETDRYRYQLLSTLNLQEQVAIHLSFDNRGSALRMAPFDKQIKLWIGKKSYEPVDFDRRFNFKLNGKFDGYVYFPRYDDKGKDLLEGVNTLRLELDGGAIPAADGRRKVTFVWDIYKDDPQALYQGKAMARLELDRLLKRVEKLSGEKGELQAKLVEIEQEIREISARIEELQKQ</sequence>
<evidence type="ECO:0000256" key="2">
    <source>
        <dbReference type="SAM" id="SignalP"/>
    </source>
</evidence>
<dbReference type="KEGG" id="aram:KAR29_06035"/>
<organism evidence="3 4">
    <name type="scientific">Aminithiophilus ramosus</name>
    <dbReference type="NCBI Taxonomy" id="3029084"/>
    <lineage>
        <taxon>Bacteria</taxon>
        <taxon>Thermotogati</taxon>
        <taxon>Synergistota</taxon>
        <taxon>Synergistia</taxon>
        <taxon>Synergistales</taxon>
        <taxon>Aminithiophilaceae</taxon>
        <taxon>Aminithiophilus</taxon>
    </lineage>
</organism>
<evidence type="ECO:0000313" key="4">
    <source>
        <dbReference type="Proteomes" id="UP000671879"/>
    </source>
</evidence>